<dbReference type="InterPro" id="IPR029787">
    <property type="entry name" value="Nucleotide_cyclase"/>
</dbReference>
<dbReference type="SUPFAM" id="SSF141868">
    <property type="entry name" value="EAL domain-like"/>
    <property type="match status" value="1"/>
</dbReference>
<dbReference type="SMART" id="SM00052">
    <property type="entry name" value="EAL"/>
    <property type="match status" value="1"/>
</dbReference>
<comment type="caution">
    <text evidence="5">The sequence shown here is derived from an EMBL/GenBank/DDBJ whole genome shotgun (WGS) entry which is preliminary data.</text>
</comment>
<dbReference type="PROSITE" id="PS50112">
    <property type="entry name" value="PAS"/>
    <property type="match status" value="2"/>
</dbReference>
<protein>
    <recommendedName>
        <fullName evidence="7">EAL domain-containing protein</fullName>
    </recommendedName>
</protein>
<feature type="domain" description="PAS" evidence="1">
    <location>
        <begin position="418"/>
        <end position="461"/>
    </location>
</feature>
<dbReference type="InterPro" id="IPR052155">
    <property type="entry name" value="Biofilm_reg_signaling"/>
</dbReference>
<dbReference type="InterPro" id="IPR035919">
    <property type="entry name" value="EAL_sf"/>
</dbReference>
<dbReference type="PANTHER" id="PTHR44757:SF2">
    <property type="entry name" value="BIOFILM ARCHITECTURE MAINTENANCE PROTEIN MBAA"/>
    <property type="match status" value="1"/>
</dbReference>
<dbReference type="SUPFAM" id="SSF55073">
    <property type="entry name" value="Nucleotide cyclase"/>
    <property type="match status" value="1"/>
</dbReference>
<dbReference type="SMART" id="SM00086">
    <property type="entry name" value="PAC"/>
    <property type="match status" value="3"/>
</dbReference>
<dbReference type="RefSeq" id="WP_237444207.1">
    <property type="nucleotide sequence ID" value="NZ_CAKLPX010000001.1"/>
</dbReference>
<accession>A0ABM9AED6</accession>
<dbReference type="Gene3D" id="3.30.450.20">
    <property type="entry name" value="PAS domain"/>
    <property type="match status" value="4"/>
</dbReference>
<gene>
    <name evidence="5" type="ORF">SIN8267_01671</name>
</gene>
<dbReference type="Pfam" id="PF13188">
    <property type="entry name" value="PAS_8"/>
    <property type="match status" value="1"/>
</dbReference>
<dbReference type="CDD" id="cd01948">
    <property type="entry name" value="EAL"/>
    <property type="match status" value="1"/>
</dbReference>
<organism evidence="5 6">
    <name type="scientific">Sinobacterium norvegicum</name>
    <dbReference type="NCBI Taxonomy" id="1641715"/>
    <lineage>
        <taxon>Bacteria</taxon>
        <taxon>Pseudomonadati</taxon>
        <taxon>Pseudomonadota</taxon>
        <taxon>Gammaproteobacteria</taxon>
        <taxon>Cellvibrionales</taxon>
        <taxon>Spongiibacteraceae</taxon>
        <taxon>Sinobacterium</taxon>
    </lineage>
</organism>
<dbReference type="InterPro" id="IPR035965">
    <property type="entry name" value="PAS-like_dom_sf"/>
</dbReference>
<dbReference type="CDD" id="cd00130">
    <property type="entry name" value="PAS"/>
    <property type="match status" value="2"/>
</dbReference>
<dbReference type="NCBIfam" id="TIGR00229">
    <property type="entry name" value="sensory_box"/>
    <property type="match status" value="3"/>
</dbReference>
<dbReference type="Proteomes" id="UP000838100">
    <property type="component" value="Unassembled WGS sequence"/>
</dbReference>
<dbReference type="SMART" id="SM00267">
    <property type="entry name" value="GGDEF"/>
    <property type="match status" value="1"/>
</dbReference>
<feature type="domain" description="EAL" evidence="3">
    <location>
        <begin position="857"/>
        <end position="1111"/>
    </location>
</feature>
<dbReference type="PROSITE" id="PS50883">
    <property type="entry name" value="EAL"/>
    <property type="match status" value="1"/>
</dbReference>
<dbReference type="InterPro" id="IPR001633">
    <property type="entry name" value="EAL_dom"/>
</dbReference>
<evidence type="ECO:0000313" key="6">
    <source>
        <dbReference type="Proteomes" id="UP000838100"/>
    </source>
</evidence>
<proteinExistence type="predicted"/>
<name>A0ABM9AED6_9GAMM</name>
<dbReference type="InterPro" id="IPR001610">
    <property type="entry name" value="PAC"/>
</dbReference>
<evidence type="ECO:0000313" key="5">
    <source>
        <dbReference type="EMBL" id="CAH0991562.1"/>
    </source>
</evidence>
<dbReference type="Pfam" id="PF00990">
    <property type="entry name" value="GGDEF"/>
    <property type="match status" value="1"/>
</dbReference>
<dbReference type="PANTHER" id="PTHR44757">
    <property type="entry name" value="DIGUANYLATE CYCLASE DGCP"/>
    <property type="match status" value="1"/>
</dbReference>
<dbReference type="SUPFAM" id="SSF55785">
    <property type="entry name" value="PYP-like sensor domain (PAS domain)"/>
    <property type="match status" value="4"/>
</dbReference>
<feature type="domain" description="PAC" evidence="2">
    <location>
        <begin position="627"/>
        <end position="679"/>
    </location>
</feature>
<dbReference type="SMART" id="SM00091">
    <property type="entry name" value="PAS"/>
    <property type="match status" value="4"/>
</dbReference>
<feature type="domain" description="GGDEF" evidence="4">
    <location>
        <begin position="711"/>
        <end position="848"/>
    </location>
</feature>
<dbReference type="Gene3D" id="3.30.70.270">
    <property type="match status" value="1"/>
</dbReference>
<dbReference type="EMBL" id="CAKLPX010000001">
    <property type="protein sequence ID" value="CAH0991562.1"/>
    <property type="molecule type" value="Genomic_DNA"/>
</dbReference>
<dbReference type="Gene3D" id="3.20.20.450">
    <property type="entry name" value="EAL domain"/>
    <property type="match status" value="1"/>
</dbReference>
<reference evidence="5" key="1">
    <citation type="submission" date="2021-12" db="EMBL/GenBank/DDBJ databases">
        <authorList>
            <person name="Rodrigo-Torres L."/>
            <person name="Arahal R. D."/>
            <person name="Lucena T."/>
        </authorList>
    </citation>
    <scope>NUCLEOTIDE SEQUENCE</scope>
    <source>
        <strain evidence="5">CECT 8267</strain>
    </source>
</reference>
<evidence type="ECO:0000259" key="3">
    <source>
        <dbReference type="PROSITE" id="PS50883"/>
    </source>
</evidence>
<dbReference type="InterPro" id="IPR043128">
    <property type="entry name" value="Rev_trsase/Diguanyl_cyclase"/>
</dbReference>
<evidence type="ECO:0000259" key="2">
    <source>
        <dbReference type="PROSITE" id="PS50113"/>
    </source>
</evidence>
<dbReference type="InterPro" id="IPR000014">
    <property type="entry name" value="PAS"/>
</dbReference>
<dbReference type="PROSITE" id="PS50887">
    <property type="entry name" value="GGDEF"/>
    <property type="match status" value="1"/>
</dbReference>
<sequence length="1124" mass="126327">MQDFFNLSLSQLLTDCDEAYVATDAGGSVLYLNPQAQQLFENQLSLSNAQQWNSLFTPLSYARFIESIELIRAGELVAEQMFSLKIGEQYGRFLIVNHPVREDDKLEQIVWQFRYIDAVKSGNGIVAQADRYKTLFDISVAPQWAIDIESLYHYMHELGIGCEQSLKQRLLTDSEFMPEVRRRLSIIEINFAAIELIGVKNAATSDYLSLFPDRHLNYCCSAVVAIISGQSEYRFDVEVRDNAGEYFNYTVISALPRKDNLVRGVLFTGFDTSELKRVQRDLQARENFFSATLSAVPDLLFVYDLKNHKTRFVNGEAARHFGIEEHSSPLDLSDESSLFLHPEDRLSGDQLIHLLKRLGDGEVVEKHLRMMHVSGEWRNYVTRSSGIIDKYNGRTAYIVTVATDVTEQQRIKSRYDHQQRNYRTLADNFSDIICTTDTELRIDYISPSVEKLLGYYPQQFLVQQALITEQIPTLKLVFDSLSKDYHRLTNNPHISAEEQRQYLRLQEVEVEHHLGYKVSLELQSSLMWEEDGSLQGMLILCRDITQRLKIDDDLRLAAKVFENSLQGIYITAANGTISQVNKVFTAITGYRPDEVIGRRPSFLSSNRHAGVSFARTIKPVLEQAGFWQGEVESRRKSGECYPVQVGITEVSSKHGEHIGYITAFTDETERKRNEERILKLAFYDPLTGLANRSLFHDELEAKLFRANRDQLLLPLLFIDMDGFKSINDSMGHGAGDILLAQVGKRLQAVVDEGCQVARMGGDEFAVILPDCDDHSDAVGHSTHIAQSLLSSLAAPFIIQGKDVYLTASVGVAIYPTDAIDSTTLLQNADAAMYHAKSAGKNNYQYYSGMMNHSSLDKLELQNDLHRAVAAGAFELCYQPVIDLNTRRLISVEALVRWHHPQRGSIPPEVFISMAEETGLIVPLGNWVLNEACRQMAQWRRDGLAVQRVAVNISALQFSEGSLLRQVIDALDVSGLPSHCLALELTESVLMEDVAYTLGMLADLKAMDVKISIDDFGTGYSSMSYLKQFPIDSLKIDRSFVANLPGSTQDSAITQAIIAMAHSFNLTVVAEGVETEEQASYLDSLGCEKCQGFLYGKPMPAQEVNRLVENSTKIDLQLVQLIGDG</sequence>
<dbReference type="InterPro" id="IPR000160">
    <property type="entry name" value="GGDEF_dom"/>
</dbReference>
<feature type="domain" description="PAC" evidence="2">
    <location>
        <begin position="504"/>
        <end position="556"/>
    </location>
</feature>
<dbReference type="PROSITE" id="PS50113">
    <property type="entry name" value="PAC"/>
    <property type="match status" value="2"/>
</dbReference>
<keyword evidence="6" id="KW-1185">Reference proteome</keyword>
<evidence type="ECO:0008006" key="7">
    <source>
        <dbReference type="Google" id="ProtNLM"/>
    </source>
</evidence>
<dbReference type="Pfam" id="PF13426">
    <property type="entry name" value="PAS_9"/>
    <property type="match status" value="2"/>
</dbReference>
<feature type="domain" description="PAS" evidence="1">
    <location>
        <begin position="553"/>
        <end position="598"/>
    </location>
</feature>
<dbReference type="CDD" id="cd01949">
    <property type="entry name" value="GGDEF"/>
    <property type="match status" value="1"/>
</dbReference>
<dbReference type="Pfam" id="PF00563">
    <property type="entry name" value="EAL"/>
    <property type="match status" value="1"/>
</dbReference>
<evidence type="ECO:0000259" key="1">
    <source>
        <dbReference type="PROSITE" id="PS50112"/>
    </source>
</evidence>
<dbReference type="InterPro" id="IPR000700">
    <property type="entry name" value="PAS-assoc_C"/>
</dbReference>
<dbReference type="NCBIfam" id="TIGR00254">
    <property type="entry name" value="GGDEF"/>
    <property type="match status" value="1"/>
</dbReference>
<evidence type="ECO:0000259" key="4">
    <source>
        <dbReference type="PROSITE" id="PS50887"/>
    </source>
</evidence>